<dbReference type="Gene3D" id="1.10.560.10">
    <property type="entry name" value="GroEL-like equatorial domain"/>
    <property type="match status" value="2"/>
</dbReference>
<evidence type="ECO:0000256" key="2">
    <source>
        <dbReference type="ARBA" id="ARBA00022741"/>
    </source>
</evidence>
<dbReference type="InterPro" id="IPR002423">
    <property type="entry name" value="Cpn60/GroEL/TCP-1"/>
</dbReference>
<keyword evidence="4 5" id="KW-0143">Chaperone</keyword>
<dbReference type="Gene3D" id="3.50.7.10">
    <property type="entry name" value="GroEL"/>
    <property type="match status" value="1"/>
</dbReference>
<dbReference type="Proteomes" id="UP000694523">
    <property type="component" value="Unplaced"/>
</dbReference>
<dbReference type="Gene3D" id="3.30.260.10">
    <property type="entry name" value="TCP-1-like chaperonin intermediate domain"/>
    <property type="match status" value="1"/>
</dbReference>
<dbReference type="InterPro" id="IPR042619">
    <property type="entry name" value="BBS10"/>
</dbReference>
<dbReference type="SUPFAM" id="SSF48592">
    <property type="entry name" value="GroEL equatorial domain-like"/>
    <property type="match status" value="1"/>
</dbReference>
<keyword evidence="7" id="KW-1185">Reference proteome</keyword>
<dbReference type="InterPro" id="IPR027410">
    <property type="entry name" value="TCP-1-like_intermed_sf"/>
</dbReference>
<evidence type="ECO:0000313" key="6">
    <source>
        <dbReference type="Ensembl" id="ENSNMLP00000010664.1"/>
    </source>
</evidence>
<reference evidence="6" key="2">
    <citation type="submission" date="2025-09" db="UniProtKB">
        <authorList>
            <consortium name="Ensembl"/>
        </authorList>
    </citation>
    <scope>IDENTIFICATION</scope>
</reference>
<dbReference type="InterPro" id="IPR027409">
    <property type="entry name" value="GroEL-like_apical_dom_sf"/>
</dbReference>
<organism evidence="6 7">
    <name type="scientific">Neogobius melanostomus</name>
    <name type="common">round goby</name>
    <dbReference type="NCBI Taxonomy" id="47308"/>
    <lineage>
        <taxon>Eukaryota</taxon>
        <taxon>Metazoa</taxon>
        <taxon>Chordata</taxon>
        <taxon>Craniata</taxon>
        <taxon>Vertebrata</taxon>
        <taxon>Euteleostomi</taxon>
        <taxon>Actinopterygii</taxon>
        <taxon>Neopterygii</taxon>
        <taxon>Teleostei</taxon>
        <taxon>Neoteleostei</taxon>
        <taxon>Acanthomorphata</taxon>
        <taxon>Gobiaria</taxon>
        <taxon>Gobiiformes</taxon>
        <taxon>Gobioidei</taxon>
        <taxon>Gobiidae</taxon>
        <taxon>Benthophilinae</taxon>
        <taxon>Neogobiini</taxon>
        <taxon>Neogobius</taxon>
    </lineage>
</organism>
<dbReference type="InterPro" id="IPR027413">
    <property type="entry name" value="GROEL-like_equatorial_sf"/>
</dbReference>
<evidence type="ECO:0000256" key="5">
    <source>
        <dbReference type="RuleBase" id="RU004187"/>
    </source>
</evidence>
<dbReference type="PANTHER" id="PTHR14667:SF2">
    <property type="entry name" value="BARDET-BIEDL SYNDROME 10 PROTEIN"/>
    <property type="match status" value="1"/>
</dbReference>
<sequence length="514" mass="56952">NQQQHVAQTVGALEAVVLRAFGPHGGQVLFTRDTGQAMLSRGGARILTALRLDNPLAKMIVDCASTHSARTGDGSKTFVLLLASLVRMIDAAAYKDPLASHSHCSREDVRSASARRLADELLSFSLQQLDDLLTVEVLPFGQHLMWQDLHSTSPIQKFLSSFFYTRLGYNNCSFISGLLCELLSNWTSKDNTPFSSLEFVNDTWPALYTPVTGFPLAYSRLVEGQVIIETLDAGNRRQWGYFALGVSVLFSSVKQSVTVLALTAQAQIHVVECISQDELALFRHLSGAKPVSDYWSIQSEHVVPLEFCKPILLGAHRYTKIFDKSGGIDSAMFMVMFVKCFNLLTPLSPNNSLTSSASCCQTFPQGYVIAAGGTFEFLLSHALQQKTFSRNVSIVSQILADSLLCVPRHIYSHHPRRFAQVQSEVLKRIQEHGASPMHCQTNAPVENSVHFKAEFSTLDSGLESVFCKYQLLLAVLQCLSRLFRIDAVIHTRGLLKTISRTNISWEDSEGELEN</sequence>
<reference evidence="6" key="1">
    <citation type="submission" date="2025-08" db="UniProtKB">
        <authorList>
            <consortium name="Ensembl"/>
        </authorList>
    </citation>
    <scope>IDENTIFICATION</scope>
</reference>
<evidence type="ECO:0000256" key="4">
    <source>
        <dbReference type="ARBA" id="ARBA00023186"/>
    </source>
</evidence>
<evidence type="ECO:0000256" key="1">
    <source>
        <dbReference type="ARBA" id="ARBA00008020"/>
    </source>
</evidence>
<dbReference type="Ensembl" id="ENSNMLT00000012062.1">
    <property type="protein sequence ID" value="ENSNMLP00000010664.1"/>
    <property type="gene ID" value="ENSNMLG00000007335.1"/>
</dbReference>
<evidence type="ECO:0000256" key="3">
    <source>
        <dbReference type="ARBA" id="ARBA00022840"/>
    </source>
</evidence>
<accession>A0A8C6SZC7</accession>
<comment type="similarity">
    <text evidence="1 5">Belongs to the TCP-1 chaperonin family.</text>
</comment>
<keyword evidence="3 5" id="KW-0067">ATP-binding</keyword>
<protein>
    <recommendedName>
        <fullName evidence="8">Bardet-Biedl syndrome 10</fullName>
    </recommendedName>
</protein>
<dbReference type="Pfam" id="PF00118">
    <property type="entry name" value="Cpn60_TCP1"/>
    <property type="match status" value="1"/>
</dbReference>
<dbReference type="PANTHER" id="PTHR14667">
    <property type="entry name" value="BARDET-BIEDL SYNDROME 10 PROTEIN"/>
    <property type="match status" value="1"/>
</dbReference>
<evidence type="ECO:0000313" key="7">
    <source>
        <dbReference type="Proteomes" id="UP000694523"/>
    </source>
</evidence>
<evidence type="ECO:0008006" key="8">
    <source>
        <dbReference type="Google" id="ProtNLM"/>
    </source>
</evidence>
<dbReference type="AlphaFoldDB" id="A0A8C6SZC7"/>
<dbReference type="GO" id="GO:0140662">
    <property type="term" value="F:ATP-dependent protein folding chaperone"/>
    <property type="evidence" value="ECO:0007669"/>
    <property type="project" value="InterPro"/>
</dbReference>
<proteinExistence type="inferred from homology"/>
<keyword evidence="2 5" id="KW-0547">Nucleotide-binding</keyword>
<dbReference type="GO" id="GO:0005524">
    <property type="term" value="F:ATP binding"/>
    <property type="evidence" value="ECO:0007669"/>
    <property type="project" value="UniProtKB-KW"/>
</dbReference>
<dbReference type="InterPro" id="IPR017998">
    <property type="entry name" value="Chaperone_TCP-1"/>
</dbReference>
<dbReference type="PRINTS" id="PR00304">
    <property type="entry name" value="TCOMPLEXTCP1"/>
</dbReference>
<dbReference type="GO" id="GO:0051131">
    <property type="term" value="P:chaperone-mediated protein complex assembly"/>
    <property type="evidence" value="ECO:0007669"/>
    <property type="project" value="InterPro"/>
</dbReference>
<name>A0A8C6SZC7_9GOBI</name>